<evidence type="ECO:0000256" key="6">
    <source>
        <dbReference type="ARBA" id="ARBA00023136"/>
    </source>
</evidence>
<keyword evidence="5" id="KW-1133">Transmembrane helix</keyword>
<dbReference type="CDD" id="cd00761">
    <property type="entry name" value="Glyco_tranf_GTA_type"/>
    <property type="match status" value="1"/>
</dbReference>
<dbReference type="GO" id="GO:0005737">
    <property type="term" value="C:cytoplasm"/>
    <property type="evidence" value="ECO:0007669"/>
    <property type="project" value="TreeGrafter"/>
</dbReference>
<keyword evidence="6" id="KW-0472">Membrane</keyword>
<sequence>MNKYFSFETNDNGFKKLYIFKLFGLKISFGKITNAIKLPKVYLSIAAIMKNEGPYIKEWIEYHKIVGVERFYLYDNGSTDETKKVLEPYIKDGSVIYCYTDKKCMQMPVYINAIKNSRNQTRWLALIDLDEFIVPVEKNSIKDFLKDYEDYPAVGINWVMYDSSKREKMPDMLVTEAYTTVHKDYNLKINLHIKSIVNPKEVVEDVGNPHCFIYKHDKLAVNENFETIDRGSAFTKYNSVKKIRINHYYTKSLQEYLQKTAKGYADTNRERLFSNDALNFPDAVEDKAIFKYLPELKNRCLNK</sequence>
<dbReference type="PANTHER" id="PTHR21461:SF69">
    <property type="entry name" value="GLYCOSYLTRANSFERASE FAMILY 92 PROTEIN"/>
    <property type="match status" value="1"/>
</dbReference>
<evidence type="ECO:0000256" key="1">
    <source>
        <dbReference type="ARBA" id="ARBA00004167"/>
    </source>
</evidence>
<comment type="caution">
    <text evidence="7">The sequence shown here is derived from an EMBL/GenBank/DDBJ whole genome shotgun (WGS) entry which is preliminary data.</text>
</comment>
<evidence type="ECO:0000256" key="5">
    <source>
        <dbReference type="ARBA" id="ARBA00022989"/>
    </source>
</evidence>
<dbReference type="GO" id="GO:0016020">
    <property type="term" value="C:membrane"/>
    <property type="evidence" value="ECO:0007669"/>
    <property type="project" value="UniProtKB-SubCell"/>
</dbReference>
<keyword evidence="4" id="KW-0812">Transmembrane</keyword>
<dbReference type="GO" id="GO:0016757">
    <property type="term" value="F:glycosyltransferase activity"/>
    <property type="evidence" value="ECO:0007669"/>
    <property type="project" value="UniProtKB-KW"/>
</dbReference>
<dbReference type="PANTHER" id="PTHR21461">
    <property type="entry name" value="GLYCOSYLTRANSFERASE FAMILY 92 PROTEIN"/>
    <property type="match status" value="1"/>
</dbReference>
<accession>A0A9D1FHF7</accession>
<dbReference type="AlphaFoldDB" id="A0A9D1FHF7"/>
<dbReference type="InterPro" id="IPR029044">
    <property type="entry name" value="Nucleotide-diphossugar_trans"/>
</dbReference>
<evidence type="ECO:0000256" key="2">
    <source>
        <dbReference type="ARBA" id="ARBA00022676"/>
    </source>
</evidence>
<dbReference type="InterPro" id="IPR008166">
    <property type="entry name" value="Glyco_transf_92"/>
</dbReference>
<reference evidence="7" key="2">
    <citation type="journal article" date="2021" name="PeerJ">
        <title>Extensive microbial diversity within the chicken gut microbiome revealed by metagenomics and culture.</title>
        <authorList>
            <person name="Gilroy R."/>
            <person name="Ravi A."/>
            <person name="Getino M."/>
            <person name="Pursley I."/>
            <person name="Horton D.L."/>
            <person name="Alikhan N.F."/>
            <person name="Baker D."/>
            <person name="Gharbi K."/>
            <person name="Hall N."/>
            <person name="Watson M."/>
            <person name="Adriaenssens E.M."/>
            <person name="Foster-Nyarko E."/>
            <person name="Jarju S."/>
            <person name="Secka A."/>
            <person name="Antonio M."/>
            <person name="Oren A."/>
            <person name="Chaudhuri R.R."/>
            <person name="La Ragione R."/>
            <person name="Hildebrand F."/>
            <person name="Pallen M.J."/>
        </authorList>
    </citation>
    <scope>NUCLEOTIDE SEQUENCE</scope>
    <source>
        <strain evidence="7">CHK152-2871</strain>
    </source>
</reference>
<organism evidence="7 8">
    <name type="scientific">Candidatus Galligastranaerophilus intestinavium</name>
    <dbReference type="NCBI Taxonomy" id="2840836"/>
    <lineage>
        <taxon>Bacteria</taxon>
        <taxon>Candidatus Galligastranaerophilus</taxon>
    </lineage>
</organism>
<dbReference type="Pfam" id="PF01697">
    <property type="entry name" value="Glyco_transf_92"/>
    <property type="match status" value="1"/>
</dbReference>
<name>A0A9D1FHF7_9BACT</name>
<keyword evidence="3" id="KW-0808">Transferase</keyword>
<evidence type="ECO:0000313" key="7">
    <source>
        <dbReference type="EMBL" id="HIS73757.1"/>
    </source>
</evidence>
<reference evidence="7" key="1">
    <citation type="submission" date="2020-10" db="EMBL/GenBank/DDBJ databases">
        <authorList>
            <person name="Gilroy R."/>
        </authorList>
    </citation>
    <scope>NUCLEOTIDE SEQUENCE</scope>
    <source>
        <strain evidence="7">CHK152-2871</strain>
    </source>
</reference>
<gene>
    <name evidence="7" type="ORF">IAA86_01895</name>
</gene>
<evidence type="ECO:0000256" key="4">
    <source>
        <dbReference type="ARBA" id="ARBA00022692"/>
    </source>
</evidence>
<dbReference type="EMBL" id="DVJQ01000017">
    <property type="protein sequence ID" value="HIS73757.1"/>
    <property type="molecule type" value="Genomic_DNA"/>
</dbReference>
<keyword evidence="2" id="KW-0328">Glycosyltransferase</keyword>
<dbReference type="Gene3D" id="3.90.550.10">
    <property type="entry name" value="Spore Coat Polysaccharide Biosynthesis Protein SpsA, Chain A"/>
    <property type="match status" value="1"/>
</dbReference>
<comment type="subcellular location">
    <subcellularLocation>
        <location evidence="1">Membrane</location>
        <topology evidence="1">Single-pass membrane protein</topology>
    </subcellularLocation>
</comment>
<dbReference type="Proteomes" id="UP000886865">
    <property type="component" value="Unassembled WGS sequence"/>
</dbReference>
<evidence type="ECO:0000313" key="8">
    <source>
        <dbReference type="Proteomes" id="UP000886865"/>
    </source>
</evidence>
<dbReference type="SUPFAM" id="SSF53448">
    <property type="entry name" value="Nucleotide-diphospho-sugar transferases"/>
    <property type="match status" value="1"/>
</dbReference>
<protein>
    <submittedName>
        <fullName evidence="7">Glycosyltransferase family 92 protein</fullName>
    </submittedName>
</protein>
<evidence type="ECO:0000256" key="3">
    <source>
        <dbReference type="ARBA" id="ARBA00022679"/>
    </source>
</evidence>
<proteinExistence type="predicted"/>